<dbReference type="PANTHER" id="PTHR15629">
    <property type="entry name" value="SH3YL1 PROTEIN"/>
    <property type="match status" value="1"/>
</dbReference>
<dbReference type="eggNOG" id="KOG1843">
    <property type="taxonomic scope" value="Eukaryota"/>
</dbReference>
<dbReference type="InParanoid" id="M4BJG6"/>
<dbReference type="PANTHER" id="PTHR15629:SF2">
    <property type="entry name" value="SH3 DOMAIN-CONTAINING YSC84-LIKE PROTEIN 1"/>
    <property type="match status" value="1"/>
</dbReference>
<dbReference type="OMA" id="GNGHIMS"/>
<reference evidence="2" key="1">
    <citation type="journal article" date="2010" name="Science">
        <title>Signatures of adaptation to obligate biotrophy in the Hyaloperonospora arabidopsidis genome.</title>
        <authorList>
            <person name="Baxter L."/>
            <person name="Tripathy S."/>
            <person name="Ishaque N."/>
            <person name="Boot N."/>
            <person name="Cabral A."/>
            <person name="Kemen E."/>
            <person name="Thines M."/>
            <person name="Ah-Fong A."/>
            <person name="Anderson R."/>
            <person name="Badejoko W."/>
            <person name="Bittner-Eddy P."/>
            <person name="Boore J.L."/>
            <person name="Chibucos M.C."/>
            <person name="Coates M."/>
            <person name="Dehal P."/>
            <person name="Delehaunty K."/>
            <person name="Dong S."/>
            <person name="Downton P."/>
            <person name="Dumas B."/>
            <person name="Fabro G."/>
            <person name="Fronick C."/>
            <person name="Fuerstenberg S.I."/>
            <person name="Fulton L."/>
            <person name="Gaulin E."/>
            <person name="Govers F."/>
            <person name="Hughes L."/>
            <person name="Humphray S."/>
            <person name="Jiang R.H."/>
            <person name="Judelson H."/>
            <person name="Kamoun S."/>
            <person name="Kyung K."/>
            <person name="Meijer H."/>
            <person name="Minx P."/>
            <person name="Morris P."/>
            <person name="Nelson J."/>
            <person name="Phuntumart V."/>
            <person name="Qutob D."/>
            <person name="Rehmany A."/>
            <person name="Rougon-Cardoso A."/>
            <person name="Ryden P."/>
            <person name="Torto-Alalibo T."/>
            <person name="Studholme D."/>
            <person name="Wang Y."/>
            <person name="Win J."/>
            <person name="Wood J."/>
            <person name="Clifton S.W."/>
            <person name="Rogers J."/>
            <person name="Van den Ackerveken G."/>
            <person name="Jones J.D."/>
            <person name="McDowell J.M."/>
            <person name="Beynon J."/>
            <person name="Tyler B.M."/>
        </authorList>
    </citation>
    <scope>NUCLEOTIDE SEQUENCE [LARGE SCALE GENOMIC DNA]</scope>
    <source>
        <strain evidence="2">Emoy2</strain>
    </source>
</reference>
<sequence length="188" mass="20857">MPSVVCSPLSMRRPSTKALILQQKQHQEEQQMTLSRAETADDTLLSQSVTEGIPQLTPEEEAAAFRERSNSLAVLESMRSHLPGNGHIMSVKATAKLKKEMKSAVQVVETILSPKLLKDQSIPHELLAEAYGLVFITMYKLGFLLSGKIGTGFVVSRTTGGWSAPSFLSSGGEYWYCMHTRRYLNKVR</sequence>
<dbReference type="GO" id="GO:0035091">
    <property type="term" value="F:phosphatidylinositol binding"/>
    <property type="evidence" value="ECO:0007669"/>
    <property type="project" value="TreeGrafter"/>
</dbReference>
<name>M4BJG6_HYAAE</name>
<dbReference type="VEuPathDB" id="FungiDB:HpaG806544"/>
<reference evidence="1" key="2">
    <citation type="submission" date="2015-06" db="UniProtKB">
        <authorList>
            <consortium name="EnsemblProtists"/>
        </authorList>
    </citation>
    <scope>IDENTIFICATION</scope>
    <source>
        <strain evidence="1">Emoy2</strain>
    </source>
</reference>
<organism evidence="1 2">
    <name type="scientific">Hyaloperonospora arabidopsidis (strain Emoy2)</name>
    <name type="common">Downy mildew agent</name>
    <name type="synonym">Peronospora arabidopsidis</name>
    <dbReference type="NCBI Taxonomy" id="559515"/>
    <lineage>
        <taxon>Eukaryota</taxon>
        <taxon>Sar</taxon>
        <taxon>Stramenopiles</taxon>
        <taxon>Oomycota</taxon>
        <taxon>Peronosporomycetes</taxon>
        <taxon>Peronosporales</taxon>
        <taxon>Peronosporaceae</taxon>
        <taxon>Hyaloperonospora</taxon>
    </lineage>
</organism>
<accession>M4BJG6</accession>
<dbReference type="AlphaFoldDB" id="M4BJG6"/>
<evidence type="ECO:0000313" key="2">
    <source>
        <dbReference type="Proteomes" id="UP000011713"/>
    </source>
</evidence>
<dbReference type="EnsemblProtists" id="HpaT806544">
    <property type="protein sequence ID" value="HpaP806544"/>
    <property type="gene ID" value="HpaG806544"/>
</dbReference>
<evidence type="ECO:0000313" key="1">
    <source>
        <dbReference type="EnsemblProtists" id="HpaP806544"/>
    </source>
</evidence>
<dbReference type="Proteomes" id="UP000011713">
    <property type="component" value="Unassembled WGS sequence"/>
</dbReference>
<proteinExistence type="predicted"/>
<dbReference type="HOGENOM" id="CLU_1443574_0_0_1"/>
<keyword evidence="2" id="KW-1185">Reference proteome</keyword>
<dbReference type="STRING" id="559515.M4BJG6"/>
<dbReference type="EMBL" id="JH598326">
    <property type="status" value="NOT_ANNOTATED_CDS"/>
    <property type="molecule type" value="Genomic_DNA"/>
</dbReference>
<dbReference type="InterPro" id="IPR051702">
    <property type="entry name" value="SH3_domain_YSC84-like"/>
</dbReference>
<protein>
    <submittedName>
        <fullName evidence="1">Uncharacterized protein</fullName>
    </submittedName>
</protein>